<evidence type="ECO:0000313" key="3">
    <source>
        <dbReference type="Proteomes" id="UP000008514"/>
    </source>
</evidence>
<dbReference type="Pfam" id="PF05523">
    <property type="entry name" value="FdtA"/>
    <property type="match status" value="1"/>
</dbReference>
<dbReference type="SUPFAM" id="SSF51182">
    <property type="entry name" value="RmlC-like cupins"/>
    <property type="match status" value="1"/>
</dbReference>
<reference evidence="2" key="1">
    <citation type="submission" date="2006-03" db="EMBL/GenBank/DDBJ databases">
        <authorList>
            <person name="Bowman J."/>
            <person name="Ferriera S."/>
            <person name="Johnson J."/>
            <person name="Kravitz S."/>
            <person name="Halpern A."/>
            <person name="Remington K."/>
            <person name="Beeson K."/>
            <person name="Tran B."/>
            <person name="Rogers Y.-H."/>
            <person name="Friedman R."/>
            <person name="Venter J.C."/>
        </authorList>
    </citation>
    <scope>NUCLEOTIDE SEQUENCE [LARGE SCALE GENOMIC DNA]</scope>
    <source>
        <strain evidence="2">ATCC 700755</strain>
    </source>
</reference>
<protein>
    <submittedName>
        <fullName evidence="2">dTDP-6-deoxy-3,4-keto-hexulose isomerase FdtA</fullName>
    </submittedName>
</protein>
<feature type="domain" description="Sugar 3,4-ketoisomerase QdtA cupin" evidence="1">
    <location>
        <begin position="9"/>
        <end position="136"/>
    </location>
</feature>
<sequence>MIQESNKPHVFNLKSIGSSDLGYITVAEYQNQISFEIKRVYWTYYTPNQVTRGHHAHKVLQQCIFAVSGKIEFELINPNGEKLNFILDSPEKGLYIPKMYWRTIKFSHNAVLLCLASEIYVEDDYIRDFDEFINYKFK</sequence>
<dbReference type="InterPro" id="IPR014710">
    <property type="entry name" value="RmlC-like_jellyroll"/>
</dbReference>
<dbReference type="eggNOG" id="COG1898">
    <property type="taxonomic scope" value="Bacteria"/>
</dbReference>
<proteinExistence type="predicted"/>
<dbReference type="EMBL" id="CP003879">
    <property type="protein sequence ID" value="AFU68494.1"/>
    <property type="molecule type" value="Genomic_DNA"/>
</dbReference>
<dbReference type="InterPro" id="IPR011051">
    <property type="entry name" value="RmlC_Cupin_sf"/>
</dbReference>
<keyword evidence="3" id="KW-1185">Reference proteome</keyword>
<dbReference type="KEGG" id="ptq:P700755_001624"/>
<accession>K4IDN6</accession>
<gene>
    <name evidence="2" type="ordered locus">P700755_001624</name>
</gene>
<dbReference type="AlphaFoldDB" id="K4IDN6"/>
<dbReference type="HOGENOM" id="CLU_127501_0_0_10"/>
<dbReference type="GO" id="GO:0016853">
    <property type="term" value="F:isomerase activity"/>
    <property type="evidence" value="ECO:0007669"/>
    <property type="project" value="UniProtKB-KW"/>
</dbReference>
<organism evidence="2 3">
    <name type="scientific">Psychroflexus torquis (strain ATCC 700755 / CIP 106069 / ACAM 623)</name>
    <dbReference type="NCBI Taxonomy" id="313595"/>
    <lineage>
        <taxon>Bacteria</taxon>
        <taxon>Pseudomonadati</taxon>
        <taxon>Bacteroidota</taxon>
        <taxon>Flavobacteriia</taxon>
        <taxon>Flavobacteriales</taxon>
        <taxon>Flavobacteriaceae</taxon>
        <taxon>Psychroflexus</taxon>
    </lineage>
</organism>
<dbReference type="Gene3D" id="2.60.120.10">
    <property type="entry name" value="Jelly Rolls"/>
    <property type="match status" value="1"/>
</dbReference>
<keyword evidence="2" id="KW-0413">Isomerase</keyword>
<name>K4IDN6_PSYTT</name>
<evidence type="ECO:0000259" key="1">
    <source>
        <dbReference type="Pfam" id="PF05523"/>
    </source>
</evidence>
<dbReference type="RefSeq" id="WP_015024091.1">
    <property type="nucleotide sequence ID" value="NC_018721.1"/>
</dbReference>
<dbReference type="CDD" id="cd20292">
    <property type="entry name" value="cupin_QdtA-like"/>
    <property type="match status" value="1"/>
</dbReference>
<reference evidence="2" key="2">
    <citation type="submission" date="2012-09" db="EMBL/GenBank/DDBJ databases">
        <title>The complete sequence of Psychroflexus torquis an extreme psychrophile from sea-ice that is stimulated by light.</title>
        <authorList>
            <person name="Feng S."/>
            <person name="Powell S.M."/>
            <person name="Bowman J.P."/>
        </authorList>
    </citation>
    <scope>NUCLEOTIDE SEQUENCE [LARGE SCALE GENOMIC DNA]</scope>
    <source>
        <strain evidence="2">ATCC 700755</strain>
    </source>
</reference>
<evidence type="ECO:0000313" key="2">
    <source>
        <dbReference type="EMBL" id="AFU68494.1"/>
    </source>
</evidence>
<dbReference type="InterPro" id="IPR008894">
    <property type="entry name" value="QdtA_cupin_dom"/>
</dbReference>
<dbReference type="Proteomes" id="UP000008514">
    <property type="component" value="Chromosome"/>
</dbReference>
<dbReference type="STRING" id="313595.P700755_001624"/>